<dbReference type="InterPro" id="IPR032675">
    <property type="entry name" value="LRR_dom_sf"/>
</dbReference>
<dbReference type="SUPFAM" id="SSF52058">
    <property type="entry name" value="L domain-like"/>
    <property type="match status" value="1"/>
</dbReference>
<evidence type="ECO:0008006" key="5">
    <source>
        <dbReference type="Google" id="ProtNLM"/>
    </source>
</evidence>
<dbReference type="AlphaFoldDB" id="A0A1E3QUB8"/>
<dbReference type="PANTHER" id="PTHR47114">
    <property type="match status" value="1"/>
</dbReference>
<dbReference type="STRING" id="984486.A0A1E3QUB8"/>
<gene>
    <name evidence="3" type="ORF">BABINDRAFT_12521</name>
</gene>
<keyword evidence="4" id="KW-1185">Reference proteome</keyword>
<dbReference type="InterPro" id="IPR051071">
    <property type="entry name" value="LRR-bact_E3_ubiq_ligases"/>
</dbReference>
<dbReference type="EMBL" id="KV454428">
    <property type="protein sequence ID" value="ODQ81283.1"/>
    <property type="molecule type" value="Genomic_DNA"/>
</dbReference>
<evidence type="ECO:0000256" key="1">
    <source>
        <dbReference type="ARBA" id="ARBA00022614"/>
    </source>
</evidence>
<evidence type="ECO:0000313" key="4">
    <source>
        <dbReference type="Proteomes" id="UP000094336"/>
    </source>
</evidence>
<dbReference type="RefSeq" id="XP_018986611.1">
    <property type="nucleotide sequence ID" value="XM_019126978.1"/>
</dbReference>
<name>A0A1E3QUB8_9ASCO</name>
<evidence type="ECO:0000313" key="3">
    <source>
        <dbReference type="EMBL" id="ODQ81283.1"/>
    </source>
</evidence>
<keyword evidence="2" id="KW-0677">Repeat</keyword>
<sequence length="519" mass="58690">MDSNDIPLIWDTLPLEISEKIFSHLPLTLISILMKSENASIASMAQKCYYSNIKLFIDAPFNKNFRCMNHDCLYMTLSEFEELAKSDILDQLRIKKLSTYLWMAKNNKFLQGEVFTKKLVLVGVRDFSVEGFNGLKLPNLRDLQLRDIHGVTEINELFELPSLLENLDLSWPEQEQEWDLSFNKLQQFSKTLPDSIKSVSLWNNLLEELVNFHLPVNCTTFILSSNPLQKIQITNADDPDLKLRSFELNGIGVTSLHDISPLPQSLTFFEITGTDICSLSEIQLPAGLKYLDASNNKITLLENAKFPSYLETLLLLKNEISSLTDTQFPDSLLKLELNANKLASIEAIQLPPKLKVLHLQKNAISTINELQLPDSLEETMSEAKITEIHDTPETDIVVTPEAGIPEVSANEDQAQVDELRLYMATAELLQGHAQKITAQKAFMAAAVENQTSEMSAEDLKQHKIEARRHLAETEKSIANLLDSSSASDSTPEKQLMNFVPRDVMLKNLRQFQDVLKKSL</sequence>
<dbReference type="OrthoDB" id="7451790at2759"/>
<dbReference type="PANTHER" id="PTHR47114:SF2">
    <property type="entry name" value="OLIGODENDROCYTE-MYELIN GLYCOPROTEIN"/>
    <property type="match status" value="1"/>
</dbReference>
<accession>A0A1E3QUB8</accession>
<protein>
    <recommendedName>
        <fullName evidence="5">F-box domain-containing protein</fullName>
    </recommendedName>
</protein>
<dbReference type="GeneID" id="30144832"/>
<proteinExistence type="predicted"/>
<reference evidence="4" key="1">
    <citation type="submission" date="2016-05" db="EMBL/GenBank/DDBJ databases">
        <title>Comparative genomics of biotechnologically important yeasts.</title>
        <authorList>
            <consortium name="DOE Joint Genome Institute"/>
            <person name="Riley R."/>
            <person name="Haridas S."/>
            <person name="Wolfe K.H."/>
            <person name="Lopes M.R."/>
            <person name="Hittinger C.T."/>
            <person name="Goker M."/>
            <person name="Salamov A."/>
            <person name="Wisecaver J."/>
            <person name="Long T.M."/>
            <person name="Aerts A.L."/>
            <person name="Barry K."/>
            <person name="Choi C."/>
            <person name="Clum A."/>
            <person name="Coughlan A.Y."/>
            <person name="Deshpande S."/>
            <person name="Douglass A.P."/>
            <person name="Hanson S.J."/>
            <person name="Klenk H.-P."/>
            <person name="Labutti K."/>
            <person name="Lapidus A."/>
            <person name="Lindquist E."/>
            <person name="Lipzen A."/>
            <person name="Meier-Kolthoff J.P."/>
            <person name="Ohm R.A."/>
            <person name="Otillar R.P."/>
            <person name="Pangilinan J."/>
            <person name="Peng Y."/>
            <person name="Rokas A."/>
            <person name="Rosa C.A."/>
            <person name="Scheuner C."/>
            <person name="Sibirny A.A."/>
            <person name="Slot J.C."/>
            <person name="Stielow J.B."/>
            <person name="Sun H."/>
            <person name="Kurtzman C.P."/>
            <person name="Blackwell M."/>
            <person name="Grigoriev I.V."/>
            <person name="Jeffries T.W."/>
        </authorList>
    </citation>
    <scope>NUCLEOTIDE SEQUENCE [LARGE SCALE GENOMIC DNA]</scope>
    <source>
        <strain evidence="4">NRRL Y-12698</strain>
    </source>
</reference>
<dbReference type="Proteomes" id="UP000094336">
    <property type="component" value="Unassembled WGS sequence"/>
</dbReference>
<dbReference type="Gene3D" id="3.80.10.10">
    <property type="entry name" value="Ribonuclease Inhibitor"/>
    <property type="match status" value="1"/>
</dbReference>
<evidence type="ECO:0000256" key="2">
    <source>
        <dbReference type="ARBA" id="ARBA00022737"/>
    </source>
</evidence>
<keyword evidence="1" id="KW-0433">Leucine-rich repeat</keyword>
<organism evidence="3 4">
    <name type="scientific">Babjeviella inositovora NRRL Y-12698</name>
    <dbReference type="NCBI Taxonomy" id="984486"/>
    <lineage>
        <taxon>Eukaryota</taxon>
        <taxon>Fungi</taxon>
        <taxon>Dikarya</taxon>
        <taxon>Ascomycota</taxon>
        <taxon>Saccharomycotina</taxon>
        <taxon>Pichiomycetes</taxon>
        <taxon>Serinales incertae sedis</taxon>
        <taxon>Babjeviella</taxon>
    </lineage>
</organism>